<evidence type="ECO:0000313" key="3">
    <source>
        <dbReference type="Proteomes" id="UP000016930"/>
    </source>
</evidence>
<dbReference type="Proteomes" id="UP000016930">
    <property type="component" value="Unassembled WGS sequence"/>
</dbReference>
<sequence>MWSSSVCGGESVPQGLYVLYRSQFTRDIRIQTGPAAHIARNPLSIARRNITSAPCRGKRSPHNADVFTGRRVHPLALDRLCRAQDSRVFLLPVRSLKSQRPGIPSQLDTTLARQQPSRSREPCATTRHTSFRLSLCGELATGGWSGFGPA</sequence>
<feature type="region of interest" description="Disordered" evidence="1">
    <location>
        <begin position="101"/>
        <end position="125"/>
    </location>
</feature>
<reference evidence="2 3" key="1">
    <citation type="journal article" date="2012" name="Proc. Natl. Acad. Sci. U.S.A.">
        <title>Comparative genomics of Ceriporiopsis subvermispora and Phanerochaete chrysosporium provide insight into selective ligninolysis.</title>
        <authorList>
            <person name="Fernandez-Fueyo E."/>
            <person name="Ruiz-Duenas F.J."/>
            <person name="Ferreira P."/>
            <person name="Floudas D."/>
            <person name="Hibbett D.S."/>
            <person name="Canessa P."/>
            <person name="Larrondo L.F."/>
            <person name="James T.Y."/>
            <person name="Seelenfreund D."/>
            <person name="Lobos S."/>
            <person name="Polanco R."/>
            <person name="Tello M."/>
            <person name="Honda Y."/>
            <person name="Watanabe T."/>
            <person name="Watanabe T."/>
            <person name="Ryu J.S."/>
            <person name="Kubicek C.P."/>
            <person name="Schmoll M."/>
            <person name="Gaskell J."/>
            <person name="Hammel K.E."/>
            <person name="St John F.J."/>
            <person name="Vanden Wymelenberg A."/>
            <person name="Sabat G."/>
            <person name="Splinter BonDurant S."/>
            <person name="Syed K."/>
            <person name="Yadav J.S."/>
            <person name="Doddapaneni H."/>
            <person name="Subramanian V."/>
            <person name="Lavin J.L."/>
            <person name="Oguiza J.A."/>
            <person name="Perez G."/>
            <person name="Pisabarro A.G."/>
            <person name="Ramirez L."/>
            <person name="Santoyo F."/>
            <person name="Master E."/>
            <person name="Coutinho P.M."/>
            <person name="Henrissat B."/>
            <person name="Lombard V."/>
            <person name="Magnuson J.K."/>
            <person name="Kuees U."/>
            <person name="Hori C."/>
            <person name="Igarashi K."/>
            <person name="Samejima M."/>
            <person name="Held B.W."/>
            <person name="Barry K.W."/>
            <person name="LaButti K.M."/>
            <person name="Lapidus A."/>
            <person name="Lindquist E.A."/>
            <person name="Lucas S.M."/>
            <person name="Riley R."/>
            <person name="Salamov A.A."/>
            <person name="Hoffmeister D."/>
            <person name="Schwenk D."/>
            <person name="Hadar Y."/>
            <person name="Yarden O."/>
            <person name="de Vries R.P."/>
            <person name="Wiebenga A."/>
            <person name="Stenlid J."/>
            <person name="Eastwood D."/>
            <person name="Grigoriev I.V."/>
            <person name="Berka R.M."/>
            <person name="Blanchette R.A."/>
            <person name="Kersten P."/>
            <person name="Martinez A.T."/>
            <person name="Vicuna R."/>
            <person name="Cullen D."/>
        </authorList>
    </citation>
    <scope>NUCLEOTIDE SEQUENCE [LARGE SCALE GENOMIC DNA]</scope>
    <source>
        <strain evidence="2 3">B</strain>
    </source>
</reference>
<accession>M2Q240</accession>
<protein>
    <submittedName>
        <fullName evidence="2">Uncharacterized protein</fullName>
    </submittedName>
</protein>
<evidence type="ECO:0000256" key="1">
    <source>
        <dbReference type="SAM" id="MobiDB-lite"/>
    </source>
</evidence>
<organism evidence="2 3">
    <name type="scientific">Ceriporiopsis subvermispora (strain B)</name>
    <name type="common">White-rot fungus</name>
    <name type="synonym">Gelatoporia subvermispora</name>
    <dbReference type="NCBI Taxonomy" id="914234"/>
    <lineage>
        <taxon>Eukaryota</taxon>
        <taxon>Fungi</taxon>
        <taxon>Dikarya</taxon>
        <taxon>Basidiomycota</taxon>
        <taxon>Agaricomycotina</taxon>
        <taxon>Agaricomycetes</taxon>
        <taxon>Polyporales</taxon>
        <taxon>Gelatoporiaceae</taxon>
        <taxon>Gelatoporia</taxon>
    </lineage>
</organism>
<proteinExistence type="predicted"/>
<evidence type="ECO:0000313" key="2">
    <source>
        <dbReference type="EMBL" id="EMD30883.1"/>
    </source>
</evidence>
<dbReference type="EMBL" id="KB445830">
    <property type="protein sequence ID" value="EMD30883.1"/>
    <property type="molecule type" value="Genomic_DNA"/>
</dbReference>
<keyword evidence="3" id="KW-1185">Reference proteome</keyword>
<gene>
    <name evidence="2" type="ORF">CERSUDRAFT_120265</name>
</gene>
<dbReference type="HOGENOM" id="CLU_1740295_0_0_1"/>
<name>M2Q240_CERS8</name>
<dbReference type="AlphaFoldDB" id="M2Q240"/>
<feature type="compositionally biased region" description="Polar residues" evidence="1">
    <location>
        <begin position="106"/>
        <end position="117"/>
    </location>
</feature>